<dbReference type="GeneID" id="110752297"/>
<dbReference type="Gene3D" id="3.30.70.330">
    <property type="match status" value="1"/>
</dbReference>
<accession>A0A6P5RUT7</accession>
<dbReference type="GO" id="GO:0005739">
    <property type="term" value="C:mitochondrion"/>
    <property type="evidence" value="ECO:0007669"/>
    <property type="project" value="TreeGrafter"/>
</dbReference>
<dbReference type="InterPro" id="IPR035979">
    <property type="entry name" value="RBD_domain_sf"/>
</dbReference>
<dbReference type="InterPro" id="IPR037045">
    <property type="entry name" value="S8pro/Inhibitor_I9_sf"/>
</dbReference>
<evidence type="ECO:0000256" key="2">
    <source>
        <dbReference type="ARBA" id="ARBA00022946"/>
    </source>
</evidence>
<gene>
    <name evidence="6" type="primary">LOC110752297</name>
</gene>
<dbReference type="PANTHER" id="PTHR31346">
    <property type="entry name" value="MULTIPLE ORGANELLAR RNA EDITING FACTOR 2, CHLOROPLASTIC-RELATED-RELATED"/>
    <property type="match status" value="1"/>
</dbReference>
<evidence type="ECO:0000313" key="5">
    <source>
        <dbReference type="Proteomes" id="UP000515124"/>
    </source>
</evidence>
<protein>
    <submittedName>
        <fullName evidence="6">Organelle RRM domain-containing protein 1, chloroplastic-like</fullName>
    </submittedName>
</protein>
<evidence type="ECO:0000259" key="4">
    <source>
        <dbReference type="PROSITE" id="PS50102"/>
    </source>
</evidence>
<dbReference type="KEGG" id="pavi:110752297"/>
<evidence type="ECO:0000256" key="1">
    <source>
        <dbReference type="ARBA" id="ARBA00022664"/>
    </source>
</evidence>
<keyword evidence="3" id="KW-0694">RNA-binding</keyword>
<dbReference type="InterPro" id="IPR039206">
    <property type="entry name" value="MORF/ORRM1/DAG-like"/>
</dbReference>
<organism evidence="5 6">
    <name type="scientific">Prunus avium</name>
    <name type="common">Cherry</name>
    <name type="synonym">Cerasus avium</name>
    <dbReference type="NCBI Taxonomy" id="42229"/>
    <lineage>
        <taxon>Eukaryota</taxon>
        <taxon>Viridiplantae</taxon>
        <taxon>Streptophyta</taxon>
        <taxon>Embryophyta</taxon>
        <taxon>Tracheophyta</taxon>
        <taxon>Spermatophyta</taxon>
        <taxon>Magnoliopsida</taxon>
        <taxon>eudicotyledons</taxon>
        <taxon>Gunneridae</taxon>
        <taxon>Pentapetalae</taxon>
        <taxon>rosids</taxon>
        <taxon>fabids</taxon>
        <taxon>Rosales</taxon>
        <taxon>Rosaceae</taxon>
        <taxon>Amygdaloideae</taxon>
        <taxon>Amygdaleae</taxon>
        <taxon>Prunus</taxon>
    </lineage>
</organism>
<feature type="domain" description="RRM" evidence="4">
    <location>
        <begin position="286"/>
        <end position="359"/>
    </location>
</feature>
<proteinExistence type="predicted"/>
<dbReference type="PANTHER" id="PTHR31346:SF11">
    <property type="entry name" value="ORGANELLE RRM DOMAIN-CONTAINING PROTEIN 1, CHLOROPLASTIC"/>
    <property type="match status" value="1"/>
</dbReference>
<keyword evidence="2" id="KW-0809">Transit peptide</keyword>
<dbReference type="GO" id="GO:0006397">
    <property type="term" value="P:mRNA processing"/>
    <property type="evidence" value="ECO:0007669"/>
    <property type="project" value="UniProtKB-KW"/>
</dbReference>
<reference evidence="6" key="1">
    <citation type="submission" date="2025-08" db="UniProtKB">
        <authorList>
            <consortium name="RefSeq"/>
        </authorList>
    </citation>
    <scope>IDENTIFICATION</scope>
</reference>
<keyword evidence="5" id="KW-1185">Reference proteome</keyword>
<dbReference type="Pfam" id="PF21864">
    <property type="entry name" value="MORF_dom"/>
    <property type="match status" value="2"/>
</dbReference>
<dbReference type="PROSITE" id="PS50102">
    <property type="entry name" value="RRM"/>
    <property type="match status" value="1"/>
</dbReference>
<evidence type="ECO:0000256" key="3">
    <source>
        <dbReference type="PROSITE-ProRule" id="PRU00176"/>
    </source>
</evidence>
<dbReference type="SUPFAM" id="SSF54928">
    <property type="entry name" value="RNA-binding domain, RBD"/>
    <property type="match status" value="1"/>
</dbReference>
<dbReference type="GO" id="GO:0080156">
    <property type="term" value="P:mitochondrial mRNA modification"/>
    <property type="evidence" value="ECO:0007669"/>
    <property type="project" value="TreeGrafter"/>
</dbReference>
<dbReference type="Gene3D" id="3.30.70.80">
    <property type="entry name" value="Peptidase S8 propeptide/proteinase inhibitor I9"/>
    <property type="match status" value="2"/>
</dbReference>
<dbReference type="InterPro" id="IPR054059">
    <property type="entry name" value="MORF/ORRM1/DAG-like_MORF"/>
</dbReference>
<sequence length="374" mass="41690">MESLSPSATFIISTKFSLKPRKTQSQTPTTNLRFPISPTHKNPFTFYSVSHSSCSCFSVKTCAASTSTTATPSTSLPISSTSSDNRHWIVLMEAPPQGVHSKQEVIEYYVKTLQSVLGNEKDAQMCIYDASWDTHFGFCCDIEEETSRKLACLPGVLSVKPDPDYSSAKKDYSPPNVQSGFMSYPQSGNTFLFPLSDTKRWLVRMDKPSIGVVTKAQMVDYYAQILTKVLGNEKDAQMCIYHVSWQSNFGFCCELDEECAREVAGVPGVLSDEPDKNWESENKDYGGLSFYTSEKTLRAAFEGFGELVEVKIIMDKISKRSKGYAFIEYTTEEAASAALREMNGKIINGWMIVVDVAKTSPPRYSRSQSRPATR</sequence>
<dbReference type="GO" id="GO:0016554">
    <property type="term" value="P:cytidine to uridine editing"/>
    <property type="evidence" value="ECO:0007669"/>
    <property type="project" value="InterPro"/>
</dbReference>
<dbReference type="GO" id="GO:0003723">
    <property type="term" value="F:RNA binding"/>
    <property type="evidence" value="ECO:0007669"/>
    <property type="project" value="UniProtKB-UniRule"/>
</dbReference>
<dbReference type="InterPro" id="IPR012677">
    <property type="entry name" value="Nucleotide-bd_a/b_plait_sf"/>
</dbReference>
<dbReference type="SMART" id="SM00360">
    <property type="entry name" value="RRM"/>
    <property type="match status" value="1"/>
</dbReference>
<dbReference type="RefSeq" id="XP_021808605.1">
    <property type="nucleotide sequence ID" value="XM_021952913.1"/>
</dbReference>
<dbReference type="AlphaFoldDB" id="A0A6P5RUT7"/>
<name>A0A6P5RUT7_PRUAV</name>
<evidence type="ECO:0000313" key="6">
    <source>
        <dbReference type="RefSeq" id="XP_021808605.1"/>
    </source>
</evidence>
<dbReference type="InterPro" id="IPR000504">
    <property type="entry name" value="RRM_dom"/>
</dbReference>
<dbReference type="Proteomes" id="UP000515124">
    <property type="component" value="Unplaced"/>
</dbReference>
<keyword evidence="1" id="KW-0507">mRNA processing</keyword>